<evidence type="ECO:0000313" key="8">
    <source>
        <dbReference type="Proteomes" id="UP000813444"/>
    </source>
</evidence>
<dbReference type="GO" id="GO:0016491">
    <property type="term" value="F:oxidoreductase activity"/>
    <property type="evidence" value="ECO:0007669"/>
    <property type="project" value="UniProtKB-KW"/>
</dbReference>
<name>A0A8K0SY59_9HYPO</name>
<dbReference type="InterPro" id="IPR029154">
    <property type="entry name" value="HIBADH-like_NADP-bd"/>
</dbReference>
<dbReference type="EMBL" id="JAGPNK010000003">
    <property type="protein sequence ID" value="KAH7324967.1"/>
    <property type="molecule type" value="Genomic_DNA"/>
</dbReference>
<organism evidence="7 8">
    <name type="scientific">Stachybotrys elegans</name>
    <dbReference type="NCBI Taxonomy" id="80388"/>
    <lineage>
        <taxon>Eukaryota</taxon>
        <taxon>Fungi</taxon>
        <taxon>Dikarya</taxon>
        <taxon>Ascomycota</taxon>
        <taxon>Pezizomycotina</taxon>
        <taxon>Sordariomycetes</taxon>
        <taxon>Hypocreomycetidae</taxon>
        <taxon>Hypocreales</taxon>
        <taxon>Stachybotryaceae</taxon>
        <taxon>Stachybotrys</taxon>
    </lineage>
</organism>
<comment type="similarity">
    <text evidence="1">Belongs to the HIBADH-related family. NP60 subfamily.</text>
</comment>
<dbReference type="PANTHER" id="PTHR43580:SF8">
    <property type="entry name" value="6-PHOSPHOGLUCONATE DEHYDROGENASE NADP-BINDING DOMAIN-CONTAINING PROTEIN-RELATED"/>
    <property type="match status" value="1"/>
</dbReference>
<evidence type="ECO:0000256" key="4">
    <source>
        <dbReference type="PIRSR" id="PIRSR000103-1"/>
    </source>
</evidence>
<dbReference type="InterPro" id="IPR008927">
    <property type="entry name" value="6-PGluconate_DH-like_C_sf"/>
</dbReference>
<gene>
    <name evidence="7" type="ORF">B0I35DRAFT_348679</name>
</gene>
<dbReference type="Pfam" id="PF03446">
    <property type="entry name" value="NAD_binding_2"/>
    <property type="match status" value="1"/>
</dbReference>
<feature type="domain" description="6-phosphogluconate dehydrogenase NADP-binding" evidence="5">
    <location>
        <begin position="1"/>
        <end position="144"/>
    </location>
</feature>
<accession>A0A8K0SY59</accession>
<keyword evidence="8" id="KW-1185">Reference proteome</keyword>
<reference evidence="7" key="1">
    <citation type="journal article" date="2021" name="Nat. Commun.">
        <title>Genetic determinants of endophytism in the Arabidopsis root mycobiome.</title>
        <authorList>
            <person name="Mesny F."/>
            <person name="Miyauchi S."/>
            <person name="Thiergart T."/>
            <person name="Pickel B."/>
            <person name="Atanasova L."/>
            <person name="Karlsson M."/>
            <person name="Huettel B."/>
            <person name="Barry K.W."/>
            <person name="Haridas S."/>
            <person name="Chen C."/>
            <person name="Bauer D."/>
            <person name="Andreopoulos W."/>
            <person name="Pangilinan J."/>
            <person name="LaButti K."/>
            <person name="Riley R."/>
            <person name="Lipzen A."/>
            <person name="Clum A."/>
            <person name="Drula E."/>
            <person name="Henrissat B."/>
            <person name="Kohler A."/>
            <person name="Grigoriev I.V."/>
            <person name="Martin F.M."/>
            <person name="Hacquard S."/>
        </authorList>
    </citation>
    <scope>NUCLEOTIDE SEQUENCE</scope>
    <source>
        <strain evidence="7">MPI-CAGE-CH-0235</strain>
    </source>
</reference>
<evidence type="ECO:0000259" key="5">
    <source>
        <dbReference type="Pfam" id="PF03446"/>
    </source>
</evidence>
<evidence type="ECO:0000256" key="2">
    <source>
        <dbReference type="ARBA" id="ARBA00023002"/>
    </source>
</evidence>
<dbReference type="AlphaFoldDB" id="A0A8K0SY59"/>
<evidence type="ECO:0000259" key="6">
    <source>
        <dbReference type="Pfam" id="PF14833"/>
    </source>
</evidence>
<dbReference type="Gene3D" id="1.10.1040.10">
    <property type="entry name" value="N-(1-d-carboxylethyl)-l-norvaline Dehydrogenase, domain 2"/>
    <property type="match status" value="1"/>
</dbReference>
<dbReference type="InterPro" id="IPR036291">
    <property type="entry name" value="NAD(P)-bd_dom_sf"/>
</dbReference>
<dbReference type="InterPro" id="IPR051265">
    <property type="entry name" value="HIBADH-related_NP60_sf"/>
</dbReference>
<dbReference type="SUPFAM" id="SSF48179">
    <property type="entry name" value="6-phosphogluconate dehydrogenase C-terminal domain-like"/>
    <property type="match status" value="1"/>
</dbReference>
<keyword evidence="3" id="KW-0520">NAD</keyword>
<dbReference type="PIRSF" id="PIRSF000103">
    <property type="entry name" value="HIBADH"/>
    <property type="match status" value="1"/>
</dbReference>
<protein>
    <submittedName>
        <fullName evidence="7">NAD binding domain of 6-phosphogluconate dehydrogenase</fullName>
    </submittedName>
</protein>
<dbReference type="Proteomes" id="UP000813444">
    <property type="component" value="Unassembled WGS sequence"/>
</dbReference>
<dbReference type="InterPro" id="IPR015815">
    <property type="entry name" value="HIBADH-related"/>
</dbReference>
<feature type="domain" description="3-hydroxyisobutyrate dehydrogenase-like NAD-binding" evidence="6">
    <location>
        <begin position="153"/>
        <end position="275"/>
    </location>
</feature>
<dbReference type="GO" id="GO:0051287">
    <property type="term" value="F:NAD binding"/>
    <property type="evidence" value="ECO:0007669"/>
    <property type="project" value="InterPro"/>
</dbReference>
<dbReference type="PANTHER" id="PTHR43580">
    <property type="entry name" value="OXIDOREDUCTASE GLYR1-RELATED"/>
    <property type="match status" value="1"/>
</dbReference>
<dbReference type="Gene3D" id="3.40.50.720">
    <property type="entry name" value="NAD(P)-binding Rossmann-like Domain"/>
    <property type="match status" value="1"/>
</dbReference>
<dbReference type="InterPro" id="IPR006115">
    <property type="entry name" value="6PGDH_NADP-bd"/>
</dbReference>
<dbReference type="Pfam" id="PF14833">
    <property type="entry name" value="NAD_binding_11"/>
    <property type="match status" value="1"/>
</dbReference>
<evidence type="ECO:0000256" key="1">
    <source>
        <dbReference type="ARBA" id="ARBA00007598"/>
    </source>
</evidence>
<dbReference type="GO" id="GO:0050661">
    <property type="term" value="F:NADP binding"/>
    <property type="evidence" value="ECO:0007669"/>
    <property type="project" value="InterPro"/>
</dbReference>
<proteinExistence type="inferred from homology"/>
<evidence type="ECO:0000313" key="7">
    <source>
        <dbReference type="EMBL" id="KAH7324967.1"/>
    </source>
</evidence>
<comment type="caution">
    <text evidence="7">The sequence shown here is derived from an EMBL/GenBank/DDBJ whole genome shotgun (WGS) entry which is preliminary data.</text>
</comment>
<dbReference type="OrthoDB" id="435038at2759"/>
<keyword evidence="2" id="KW-0560">Oxidoreductase</keyword>
<sequence length="303" mass="32235">MAMNLQKHLAGSHIRYFNRTLSRGDDLKEAGGIPANSVKDVVDESDVVFISLSDDAALNATIDAALQGNLQGKIIVDTSTVHPNTSAAVDARIAERGGRFIAAPVFGASPVAAAGKLLWIVAGPDDAFQTISPFIEGVMGRAVIRVGEDVRKASLMKTAGNFLTAGMMELVAEAHTLVEKTGLGSEALESLIEQQYGPLTLSMSQRLTTGAYMPAPGQRPWSDVKLALKDVGHGLSCAEEAGVKLEVGEVALRHLKEADRYGDELGRGMDSSSLYGVIRTESGLPFETEVVTKRDADQEMKKP</sequence>
<evidence type="ECO:0000256" key="3">
    <source>
        <dbReference type="ARBA" id="ARBA00023027"/>
    </source>
</evidence>
<dbReference type="SUPFAM" id="SSF51735">
    <property type="entry name" value="NAD(P)-binding Rossmann-fold domains"/>
    <property type="match status" value="1"/>
</dbReference>
<feature type="active site" evidence="4">
    <location>
        <position position="157"/>
    </location>
</feature>
<dbReference type="InterPro" id="IPR013328">
    <property type="entry name" value="6PGD_dom2"/>
</dbReference>